<reference evidence="2" key="1">
    <citation type="journal article" date="2017" name="Nat. Microbiol.">
        <title>Global analysis of biosynthetic gene clusters reveals vast potential of secondary metabolite production in Penicillium species.</title>
        <authorList>
            <person name="Nielsen J.C."/>
            <person name="Grijseels S."/>
            <person name="Prigent S."/>
            <person name="Ji B."/>
            <person name="Dainat J."/>
            <person name="Nielsen K.F."/>
            <person name="Frisvad J.C."/>
            <person name="Workman M."/>
            <person name="Nielsen J."/>
        </authorList>
    </citation>
    <scope>NUCLEOTIDE SEQUENCE [LARGE SCALE GENOMIC DNA]</scope>
    <source>
        <strain evidence="2">IBT 14082</strain>
    </source>
</reference>
<name>A0A1V6SZB5_9EURO</name>
<accession>A0A1V6SZB5</accession>
<sequence>MPIDQVCGQGYLDNLRGRCGTITDWGCMFVDENVNKVEEKEKNEDQITGAKMTFLTQAFCSASDIIEAIGAASAADGRKSSNCGKILRSATSTTSPRVSIKQRPSDILSQVTAQTRTKSTIPGFAVFFVQMDDVGHVKCYRAETFLDPSAVFQRTAEKSS</sequence>
<comment type="caution">
    <text evidence="1">The sequence shown here is derived from an EMBL/GenBank/DDBJ whole genome shotgun (WGS) entry which is preliminary data.</text>
</comment>
<evidence type="ECO:0000313" key="2">
    <source>
        <dbReference type="Proteomes" id="UP000191342"/>
    </source>
</evidence>
<dbReference type="Proteomes" id="UP000191342">
    <property type="component" value="Unassembled WGS sequence"/>
</dbReference>
<gene>
    <name evidence="1" type="ORF">PENFLA_c019G03579</name>
</gene>
<keyword evidence="2" id="KW-1185">Reference proteome</keyword>
<protein>
    <submittedName>
        <fullName evidence="1">Uncharacterized protein</fullName>
    </submittedName>
</protein>
<dbReference type="OrthoDB" id="3867638at2759"/>
<dbReference type="AlphaFoldDB" id="A0A1V6SZB5"/>
<proteinExistence type="predicted"/>
<evidence type="ECO:0000313" key="1">
    <source>
        <dbReference type="EMBL" id="OQE19221.1"/>
    </source>
</evidence>
<dbReference type="EMBL" id="MLQL01000019">
    <property type="protein sequence ID" value="OQE19221.1"/>
    <property type="molecule type" value="Genomic_DNA"/>
</dbReference>
<organism evidence="1 2">
    <name type="scientific">Penicillium flavigenum</name>
    <dbReference type="NCBI Taxonomy" id="254877"/>
    <lineage>
        <taxon>Eukaryota</taxon>
        <taxon>Fungi</taxon>
        <taxon>Dikarya</taxon>
        <taxon>Ascomycota</taxon>
        <taxon>Pezizomycotina</taxon>
        <taxon>Eurotiomycetes</taxon>
        <taxon>Eurotiomycetidae</taxon>
        <taxon>Eurotiales</taxon>
        <taxon>Aspergillaceae</taxon>
        <taxon>Penicillium</taxon>
    </lineage>
</organism>